<feature type="transmembrane region" description="Helical" evidence="1">
    <location>
        <begin position="100"/>
        <end position="119"/>
    </location>
</feature>
<dbReference type="Proteomes" id="UP001583177">
    <property type="component" value="Unassembled WGS sequence"/>
</dbReference>
<evidence type="ECO:0000313" key="3">
    <source>
        <dbReference type="Proteomes" id="UP001583177"/>
    </source>
</evidence>
<gene>
    <name evidence="2" type="ORF">Daus18300_013535</name>
</gene>
<accession>A0ABR3VYQ8</accession>
<protein>
    <recommendedName>
        <fullName evidence="4">MARVEL domain-containing protein</fullName>
    </recommendedName>
</protein>
<comment type="caution">
    <text evidence="2">The sequence shown here is derived from an EMBL/GenBank/DDBJ whole genome shotgun (WGS) entry which is preliminary data.</text>
</comment>
<sequence>MADADTPRRPGLLDSAVRIFLLFQAFVAGLATLIIGLNLYWSLDDAYYPPGDYGPEVYPALRQLFLAVLTAMTTYILVIQWNCSNLHADVTAKLELAKGLLATATWLWLLLDFIFYIPVCQYRWGDPYDK</sequence>
<keyword evidence="3" id="KW-1185">Reference proteome</keyword>
<keyword evidence="1" id="KW-0472">Membrane</keyword>
<feature type="non-terminal residue" evidence="2">
    <location>
        <position position="130"/>
    </location>
</feature>
<proteinExistence type="predicted"/>
<feature type="transmembrane region" description="Helical" evidence="1">
    <location>
        <begin position="61"/>
        <end position="79"/>
    </location>
</feature>
<dbReference type="EMBL" id="JAWRVE010000215">
    <property type="protein sequence ID" value="KAL1848665.1"/>
    <property type="molecule type" value="Genomic_DNA"/>
</dbReference>
<reference evidence="2 3" key="1">
    <citation type="journal article" date="2024" name="IMA Fungus">
        <title>IMA Genome - F19 : A genome assembly and annotation guide to empower mycologists, including annotated draft genome sequences of Ceratocystis pirilliformis, Diaporthe australafricana, Fusarium ophioides, Paecilomyces lecythidis, and Sporothrix stenoceras.</title>
        <authorList>
            <person name="Aylward J."/>
            <person name="Wilson A.M."/>
            <person name="Visagie C.M."/>
            <person name="Spraker J."/>
            <person name="Barnes I."/>
            <person name="Buitendag C."/>
            <person name="Ceriani C."/>
            <person name="Del Mar Angel L."/>
            <person name="du Plessis D."/>
            <person name="Fuchs T."/>
            <person name="Gasser K."/>
            <person name="Kramer D."/>
            <person name="Li W."/>
            <person name="Munsamy K."/>
            <person name="Piso A."/>
            <person name="Price J.L."/>
            <person name="Sonnekus B."/>
            <person name="Thomas C."/>
            <person name="van der Nest A."/>
            <person name="van Dijk A."/>
            <person name="van Heerden A."/>
            <person name="van Vuuren N."/>
            <person name="Yilmaz N."/>
            <person name="Duong T.A."/>
            <person name="van der Merwe N.A."/>
            <person name="Wingfield M.J."/>
            <person name="Wingfield B.D."/>
        </authorList>
    </citation>
    <scope>NUCLEOTIDE SEQUENCE [LARGE SCALE GENOMIC DNA]</scope>
    <source>
        <strain evidence="2 3">CMW 18300</strain>
    </source>
</reference>
<evidence type="ECO:0000256" key="1">
    <source>
        <dbReference type="SAM" id="Phobius"/>
    </source>
</evidence>
<name>A0ABR3VYQ8_9PEZI</name>
<keyword evidence="1" id="KW-0812">Transmembrane</keyword>
<feature type="transmembrane region" description="Helical" evidence="1">
    <location>
        <begin position="20"/>
        <end position="41"/>
    </location>
</feature>
<keyword evidence="1" id="KW-1133">Transmembrane helix</keyword>
<organism evidence="2 3">
    <name type="scientific">Diaporthe australafricana</name>
    <dbReference type="NCBI Taxonomy" id="127596"/>
    <lineage>
        <taxon>Eukaryota</taxon>
        <taxon>Fungi</taxon>
        <taxon>Dikarya</taxon>
        <taxon>Ascomycota</taxon>
        <taxon>Pezizomycotina</taxon>
        <taxon>Sordariomycetes</taxon>
        <taxon>Sordariomycetidae</taxon>
        <taxon>Diaporthales</taxon>
        <taxon>Diaporthaceae</taxon>
        <taxon>Diaporthe</taxon>
    </lineage>
</organism>
<evidence type="ECO:0000313" key="2">
    <source>
        <dbReference type="EMBL" id="KAL1848665.1"/>
    </source>
</evidence>
<evidence type="ECO:0008006" key="4">
    <source>
        <dbReference type="Google" id="ProtNLM"/>
    </source>
</evidence>